<dbReference type="Proteomes" id="UP000619101">
    <property type="component" value="Unassembled WGS sequence"/>
</dbReference>
<feature type="transmembrane region" description="Helical" evidence="1">
    <location>
        <begin position="111"/>
        <end position="129"/>
    </location>
</feature>
<feature type="transmembrane region" description="Helical" evidence="1">
    <location>
        <begin position="196"/>
        <end position="217"/>
    </location>
</feature>
<keyword evidence="1" id="KW-1133">Transmembrane helix</keyword>
<organism evidence="2 3">
    <name type="scientific">Solibacillus faecavium</name>
    <dbReference type="NCBI Taxonomy" id="2762221"/>
    <lineage>
        <taxon>Bacteria</taxon>
        <taxon>Bacillati</taxon>
        <taxon>Bacillota</taxon>
        <taxon>Bacilli</taxon>
        <taxon>Bacillales</taxon>
        <taxon>Caryophanaceae</taxon>
        <taxon>Solibacillus</taxon>
    </lineage>
</organism>
<dbReference type="RefSeq" id="WP_191699744.1">
    <property type="nucleotide sequence ID" value="NZ_JACSPZ010000003.1"/>
</dbReference>
<keyword evidence="1" id="KW-0812">Transmembrane</keyword>
<dbReference type="EMBL" id="JACSPZ010000003">
    <property type="protein sequence ID" value="MBD8036767.1"/>
    <property type="molecule type" value="Genomic_DNA"/>
</dbReference>
<comment type="caution">
    <text evidence="2">The sequence shown here is derived from an EMBL/GenBank/DDBJ whole genome shotgun (WGS) entry which is preliminary data.</text>
</comment>
<evidence type="ECO:0000313" key="3">
    <source>
        <dbReference type="Proteomes" id="UP000619101"/>
    </source>
</evidence>
<sequence>MRNLSSFIMFLGILVVAFSGNWIILNYDQVSIYPKASIIAFGIGLALVVCAFIVSKLSTYHDGEQVFQKDYRDTLNKWLHANGTSNKWFTGIILIPLVIAAFYSLDLLFGLLKLYLFLGIVLAGFVYLLKEDRLEEVNLQFKGKTKKLLDLIDYRRHPFNISLIIYILVIISFVWSKAWDVPFYMETGGNVRYVTSLPMISFLMSTLMVISTFIYIIHNGDLFGFRKSALSTEKVMFVHFAEIFCGVTLIMLIFTVINALYFL</sequence>
<keyword evidence="1" id="KW-0472">Membrane</keyword>
<reference evidence="2 3" key="1">
    <citation type="submission" date="2020-08" db="EMBL/GenBank/DDBJ databases">
        <title>A Genomic Blueprint of the Chicken Gut Microbiome.</title>
        <authorList>
            <person name="Gilroy R."/>
            <person name="Ravi A."/>
            <person name="Getino M."/>
            <person name="Pursley I."/>
            <person name="Horton D.L."/>
            <person name="Alikhan N.-F."/>
            <person name="Baker D."/>
            <person name="Gharbi K."/>
            <person name="Hall N."/>
            <person name="Watson M."/>
            <person name="Adriaenssens E.M."/>
            <person name="Foster-Nyarko E."/>
            <person name="Jarju S."/>
            <person name="Secka A."/>
            <person name="Antonio M."/>
            <person name="Oren A."/>
            <person name="Chaudhuri R."/>
            <person name="La Ragione R.M."/>
            <person name="Hildebrand F."/>
            <person name="Pallen M.J."/>
        </authorList>
    </citation>
    <scope>NUCLEOTIDE SEQUENCE [LARGE SCALE GENOMIC DNA]</scope>
    <source>
        <strain evidence="2 3">A46</strain>
    </source>
</reference>
<evidence type="ECO:0000313" key="2">
    <source>
        <dbReference type="EMBL" id="MBD8036767.1"/>
    </source>
</evidence>
<protein>
    <submittedName>
        <fullName evidence="2">Nucleotidyltransferase</fullName>
    </submittedName>
</protein>
<accession>A0ABR8XXT4</accession>
<feature type="transmembrane region" description="Helical" evidence="1">
    <location>
        <begin position="7"/>
        <end position="24"/>
    </location>
</feature>
<feature type="transmembrane region" description="Helical" evidence="1">
    <location>
        <begin position="237"/>
        <end position="262"/>
    </location>
</feature>
<feature type="transmembrane region" description="Helical" evidence="1">
    <location>
        <begin position="88"/>
        <end position="105"/>
    </location>
</feature>
<name>A0ABR8XXT4_9BACL</name>
<proteinExistence type="predicted"/>
<gene>
    <name evidence="2" type="ORF">H9635_08430</name>
</gene>
<feature type="transmembrane region" description="Helical" evidence="1">
    <location>
        <begin position="157"/>
        <end position="176"/>
    </location>
</feature>
<feature type="transmembrane region" description="Helical" evidence="1">
    <location>
        <begin position="36"/>
        <end position="54"/>
    </location>
</feature>
<keyword evidence="3" id="KW-1185">Reference proteome</keyword>
<evidence type="ECO:0000256" key="1">
    <source>
        <dbReference type="SAM" id="Phobius"/>
    </source>
</evidence>